<feature type="non-terminal residue" evidence="4">
    <location>
        <position position="252"/>
    </location>
</feature>
<dbReference type="PANTHER" id="PTHR37813">
    <property type="entry name" value="FELS-2 PROPHAGE PROTEIN"/>
    <property type="match status" value="1"/>
</dbReference>
<feature type="domain" description="Phage tail tape measure protein" evidence="3">
    <location>
        <begin position="191"/>
        <end position="251"/>
    </location>
</feature>
<dbReference type="AlphaFoldDB" id="A0A7Y6BRP4"/>
<name>A0A7Y6BRP4_9BACL</name>
<organism evidence="4 5">
    <name type="scientific">Paenibacillus xylanilyticus</name>
    <dbReference type="NCBI Taxonomy" id="248903"/>
    <lineage>
        <taxon>Bacteria</taxon>
        <taxon>Bacillati</taxon>
        <taxon>Bacillota</taxon>
        <taxon>Bacilli</taxon>
        <taxon>Bacillales</taxon>
        <taxon>Paenibacillaceae</taxon>
        <taxon>Paenibacillus</taxon>
    </lineage>
</organism>
<evidence type="ECO:0000259" key="3">
    <source>
        <dbReference type="Pfam" id="PF10145"/>
    </source>
</evidence>
<reference evidence="4 5" key="1">
    <citation type="submission" date="2020-05" db="EMBL/GenBank/DDBJ databases">
        <title>Genome Sequencing of Type Strains.</title>
        <authorList>
            <person name="Lemaire J.F."/>
            <person name="Inderbitzin P."/>
            <person name="Gregorio O.A."/>
            <person name="Collins S.B."/>
            <person name="Wespe N."/>
            <person name="Knight-Connoni V."/>
        </authorList>
    </citation>
    <scope>NUCLEOTIDE SEQUENCE [LARGE SCALE GENOMIC DNA]</scope>
    <source>
        <strain evidence="4 5">LMG 21957</strain>
    </source>
</reference>
<protein>
    <submittedName>
        <fullName evidence="4">Phage tail tape measure protein</fullName>
    </submittedName>
</protein>
<evidence type="ECO:0000256" key="2">
    <source>
        <dbReference type="SAM" id="Coils"/>
    </source>
</evidence>
<dbReference type="RefSeq" id="WP_175393834.1">
    <property type="nucleotide sequence ID" value="NZ_JABMCB010000070.1"/>
</dbReference>
<evidence type="ECO:0000256" key="1">
    <source>
        <dbReference type="ARBA" id="ARBA00022612"/>
    </source>
</evidence>
<dbReference type="Pfam" id="PF10145">
    <property type="entry name" value="PhageMin_Tail"/>
    <property type="match status" value="1"/>
</dbReference>
<dbReference type="Proteomes" id="UP000526125">
    <property type="component" value="Unassembled WGS sequence"/>
</dbReference>
<gene>
    <name evidence="4" type="ORF">HP552_00515</name>
</gene>
<evidence type="ECO:0000313" key="5">
    <source>
        <dbReference type="Proteomes" id="UP000526125"/>
    </source>
</evidence>
<comment type="caution">
    <text evidence="4">The sequence shown here is derived from an EMBL/GenBank/DDBJ whole genome shotgun (WGS) entry which is preliminary data.</text>
</comment>
<keyword evidence="1" id="KW-1188">Viral release from host cell</keyword>
<keyword evidence="5" id="KW-1185">Reference proteome</keyword>
<feature type="coiled-coil region" evidence="2">
    <location>
        <begin position="18"/>
        <end position="45"/>
    </location>
</feature>
<dbReference type="Gene3D" id="1.10.287.1490">
    <property type="match status" value="1"/>
</dbReference>
<proteinExistence type="predicted"/>
<evidence type="ECO:0000313" key="4">
    <source>
        <dbReference type="EMBL" id="NUU73784.1"/>
    </source>
</evidence>
<dbReference type="InterPro" id="IPR010090">
    <property type="entry name" value="Phage_tape_meas"/>
</dbReference>
<dbReference type="EMBL" id="JABMCB010000070">
    <property type="protein sequence ID" value="NUU73784.1"/>
    <property type="molecule type" value="Genomic_DNA"/>
</dbReference>
<sequence>MAENENIGGIEAKLGLDADGFKKGIEEAKQDMKKMTDESKKFNQDFRTVSKSLRDVGVDSKEIRKIKTEMLASKPELFEKQLKNVESQLRAIGASSSQIGKVKMQIQEQGSALESTSGKLNKMKAGFDENAKSASNLSKEITTAGVAYTAYAAAVAAALIKAVDLSAQFEQAMAKVKAISGATAQEFENLRQQAIDLGATTVFSSTQAAEAQSFLAMAGFKTKEIMEAMPGVLSLAAAGQMEIARTADIASN</sequence>
<dbReference type="PANTHER" id="PTHR37813:SF1">
    <property type="entry name" value="FELS-2 PROPHAGE PROTEIN"/>
    <property type="match status" value="1"/>
</dbReference>
<dbReference type="NCBIfam" id="TIGR01760">
    <property type="entry name" value="tape_meas_TP901"/>
    <property type="match status" value="1"/>
</dbReference>
<accession>A0A7Y6BRP4</accession>
<keyword evidence="2" id="KW-0175">Coiled coil</keyword>